<dbReference type="PRINTS" id="PR00449">
    <property type="entry name" value="RASTRNSFRMNG"/>
</dbReference>
<dbReference type="PANTHER" id="PTHR47978">
    <property type="match status" value="1"/>
</dbReference>
<proteinExistence type="predicted"/>
<dbReference type="AlphaFoldDB" id="A0AAU9JE65"/>
<gene>
    <name evidence="2" type="ORF">BSTOLATCC_MIC31500</name>
</gene>
<evidence type="ECO:0000313" key="3">
    <source>
        <dbReference type="Proteomes" id="UP001162131"/>
    </source>
</evidence>
<dbReference type="EMBL" id="CAJZBQ010000032">
    <property type="protein sequence ID" value="CAG9322364.1"/>
    <property type="molecule type" value="Genomic_DNA"/>
</dbReference>
<dbReference type="SMART" id="SM00173">
    <property type="entry name" value="RAS"/>
    <property type="match status" value="1"/>
</dbReference>
<dbReference type="GO" id="GO:0005525">
    <property type="term" value="F:GTP binding"/>
    <property type="evidence" value="ECO:0007669"/>
    <property type="project" value="InterPro"/>
</dbReference>
<organism evidence="2 3">
    <name type="scientific">Blepharisma stoltei</name>
    <dbReference type="NCBI Taxonomy" id="1481888"/>
    <lineage>
        <taxon>Eukaryota</taxon>
        <taxon>Sar</taxon>
        <taxon>Alveolata</taxon>
        <taxon>Ciliophora</taxon>
        <taxon>Postciliodesmatophora</taxon>
        <taxon>Heterotrichea</taxon>
        <taxon>Heterotrichida</taxon>
        <taxon>Blepharismidae</taxon>
        <taxon>Blepharisma</taxon>
    </lineage>
</organism>
<dbReference type="Pfam" id="PF00071">
    <property type="entry name" value="Ras"/>
    <property type="match status" value="1"/>
</dbReference>
<protein>
    <submittedName>
        <fullName evidence="2">Uncharacterized protein</fullName>
    </submittedName>
</protein>
<name>A0AAU9JE65_9CILI</name>
<keyword evidence="3" id="KW-1185">Reference proteome</keyword>
<comment type="caution">
    <text evidence="2">The sequence shown here is derived from an EMBL/GenBank/DDBJ whole genome shotgun (WGS) entry which is preliminary data.</text>
</comment>
<dbReference type="SMART" id="SM00175">
    <property type="entry name" value="RAB"/>
    <property type="match status" value="1"/>
</dbReference>
<reference evidence="2" key="1">
    <citation type="submission" date="2021-09" db="EMBL/GenBank/DDBJ databases">
        <authorList>
            <consortium name="AG Swart"/>
            <person name="Singh M."/>
            <person name="Singh A."/>
            <person name="Seah K."/>
            <person name="Emmerich C."/>
        </authorList>
    </citation>
    <scope>NUCLEOTIDE SEQUENCE</scope>
    <source>
        <strain evidence="2">ATCC30299</strain>
    </source>
</reference>
<dbReference type="Gene3D" id="3.40.50.300">
    <property type="entry name" value="P-loop containing nucleotide triphosphate hydrolases"/>
    <property type="match status" value="1"/>
</dbReference>
<accession>A0AAU9JE65</accession>
<dbReference type="PROSITE" id="PS51421">
    <property type="entry name" value="RAS"/>
    <property type="match status" value="1"/>
</dbReference>
<dbReference type="InterPro" id="IPR001806">
    <property type="entry name" value="Small_GTPase"/>
</dbReference>
<dbReference type="InterPro" id="IPR027417">
    <property type="entry name" value="P-loop_NTPase"/>
</dbReference>
<dbReference type="CDD" id="cd00154">
    <property type="entry name" value="Rab"/>
    <property type="match status" value="1"/>
</dbReference>
<dbReference type="SUPFAM" id="SSF52540">
    <property type="entry name" value="P-loop containing nucleoside triphosphate hydrolases"/>
    <property type="match status" value="1"/>
</dbReference>
<evidence type="ECO:0000256" key="1">
    <source>
        <dbReference type="ARBA" id="ARBA00022741"/>
    </source>
</evidence>
<evidence type="ECO:0000313" key="2">
    <source>
        <dbReference type="EMBL" id="CAG9322364.1"/>
    </source>
</evidence>
<dbReference type="Proteomes" id="UP001162131">
    <property type="component" value="Unassembled WGS sequence"/>
</dbReference>
<sequence length="129" mass="14823">MSNRDGSCTMIVSDTSGDMRYRTSILAYYPYALEFLLIYSVNDRSLFDDVKRFINDIKNCNTKRPLIMLAGNKCDLKDQREVSYEGAKNVANEFDIFYIEVSAKTGFNTECIFLLLCQAILKDLNSRVK</sequence>
<keyword evidence="1" id="KW-0547">Nucleotide-binding</keyword>
<dbReference type="PROSITE" id="PS51419">
    <property type="entry name" value="RAB"/>
    <property type="match status" value="1"/>
</dbReference>
<dbReference type="GO" id="GO:0003924">
    <property type="term" value="F:GTPase activity"/>
    <property type="evidence" value="ECO:0007669"/>
    <property type="project" value="InterPro"/>
</dbReference>